<evidence type="ECO:0000313" key="2">
    <source>
        <dbReference type="EMBL" id="RYQ92221.1"/>
    </source>
</evidence>
<evidence type="ECO:0000313" key="3">
    <source>
        <dbReference type="Proteomes" id="UP000289738"/>
    </source>
</evidence>
<reference evidence="2 3" key="1">
    <citation type="submission" date="2019-01" db="EMBL/GenBank/DDBJ databases">
        <title>Sequencing of cultivated peanut Arachis hypogaea provides insights into genome evolution and oil improvement.</title>
        <authorList>
            <person name="Chen X."/>
        </authorList>
    </citation>
    <scope>NUCLEOTIDE SEQUENCE [LARGE SCALE GENOMIC DNA]</scope>
    <source>
        <strain evidence="3">cv. Fuhuasheng</strain>
        <tissue evidence="2">Leaves</tissue>
    </source>
</reference>
<proteinExistence type="predicted"/>
<protein>
    <recommendedName>
        <fullName evidence="4">Myb/SANT-like domain-containing protein</fullName>
    </recommendedName>
</protein>
<evidence type="ECO:0008006" key="4">
    <source>
        <dbReference type="Google" id="ProtNLM"/>
    </source>
</evidence>
<feature type="region of interest" description="Disordered" evidence="1">
    <location>
        <begin position="85"/>
        <end position="109"/>
    </location>
</feature>
<sequence length="178" mass="20492">MRNFQVVISHCKNKVKRLKEKYQFAADMAAYSGFGWDDVKQCVVVDNKEILAAYLKKQGQRLYTPRKPFSLYPRLEKIFCEERASGVDDVSGNDAEEEVQKDGDEEMDDEEFFMFNSTQDFSESLPQQSNSVASSSERKQGKKPHSSKATKDTNMMKELTETLKYVFDQHGKRLDAFA</sequence>
<dbReference type="PANTHER" id="PTHR46250">
    <property type="entry name" value="MYB/SANT-LIKE DNA-BINDING DOMAIN PROTEIN-RELATED"/>
    <property type="match status" value="1"/>
</dbReference>
<name>A0A444XR80_ARAHY</name>
<keyword evidence="3" id="KW-1185">Reference proteome</keyword>
<organism evidence="2 3">
    <name type="scientific">Arachis hypogaea</name>
    <name type="common">Peanut</name>
    <dbReference type="NCBI Taxonomy" id="3818"/>
    <lineage>
        <taxon>Eukaryota</taxon>
        <taxon>Viridiplantae</taxon>
        <taxon>Streptophyta</taxon>
        <taxon>Embryophyta</taxon>
        <taxon>Tracheophyta</taxon>
        <taxon>Spermatophyta</taxon>
        <taxon>Magnoliopsida</taxon>
        <taxon>eudicotyledons</taxon>
        <taxon>Gunneridae</taxon>
        <taxon>Pentapetalae</taxon>
        <taxon>rosids</taxon>
        <taxon>fabids</taxon>
        <taxon>Fabales</taxon>
        <taxon>Fabaceae</taxon>
        <taxon>Papilionoideae</taxon>
        <taxon>50 kb inversion clade</taxon>
        <taxon>dalbergioids sensu lato</taxon>
        <taxon>Dalbergieae</taxon>
        <taxon>Pterocarpus clade</taxon>
        <taxon>Arachis</taxon>
    </lineage>
</organism>
<feature type="compositionally biased region" description="Acidic residues" evidence="1">
    <location>
        <begin position="94"/>
        <end position="109"/>
    </location>
</feature>
<dbReference type="AlphaFoldDB" id="A0A444XR80"/>
<comment type="caution">
    <text evidence="2">The sequence shown here is derived from an EMBL/GenBank/DDBJ whole genome shotgun (WGS) entry which is preliminary data.</text>
</comment>
<accession>A0A444XR80</accession>
<feature type="region of interest" description="Disordered" evidence="1">
    <location>
        <begin position="121"/>
        <end position="155"/>
    </location>
</feature>
<dbReference type="Proteomes" id="UP000289738">
    <property type="component" value="Chromosome B09"/>
</dbReference>
<gene>
    <name evidence="2" type="ORF">Ahy_B09g098400</name>
</gene>
<dbReference type="PANTHER" id="PTHR46250:SF15">
    <property type="entry name" value="OS01G0523800 PROTEIN"/>
    <property type="match status" value="1"/>
</dbReference>
<dbReference type="STRING" id="3818.A0A444XR80"/>
<dbReference type="EMBL" id="SDMP01000019">
    <property type="protein sequence ID" value="RYQ92221.1"/>
    <property type="molecule type" value="Genomic_DNA"/>
</dbReference>
<feature type="compositionally biased region" description="Polar residues" evidence="1">
    <location>
        <begin position="121"/>
        <end position="135"/>
    </location>
</feature>
<evidence type="ECO:0000256" key="1">
    <source>
        <dbReference type="SAM" id="MobiDB-lite"/>
    </source>
</evidence>